<feature type="compositionally biased region" description="Basic and acidic residues" evidence="4">
    <location>
        <begin position="826"/>
        <end position="841"/>
    </location>
</feature>
<feature type="region of interest" description="Disordered" evidence="4">
    <location>
        <begin position="802"/>
        <end position="859"/>
    </location>
</feature>
<evidence type="ECO:0000256" key="1">
    <source>
        <dbReference type="ARBA" id="ARBA00007381"/>
    </source>
</evidence>
<dbReference type="InterPro" id="IPR013126">
    <property type="entry name" value="Hsp_70_fam"/>
</dbReference>
<dbReference type="Gene3D" id="3.90.640.10">
    <property type="entry name" value="Actin, Chain A, domain 4"/>
    <property type="match status" value="1"/>
</dbReference>
<keyword evidence="2" id="KW-0547">Nucleotide-binding</keyword>
<feature type="compositionally biased region" description="Basic and acidic residues" evidence="4">
    <location>
        <begin position="537"/>
        <end position="549"/>
    </location>
</feature>
<accession>A0AAV2TQF7</accession>
<feature type="compositionally biased region" description="Polar residues" evidence="4">
    <location>
        <begin position="552"/>
        <end position="567"/>
    </location>
</feature>
<dbReference type="Gene3D" id="1.20.1270.10">
    <property type="match status" value="1"/>
</dbReference>
<evidence type="ECO:0000256" key="4">
    <source>
        <dbReference type="SAM" id="MobiDB-lite"/>
    </source>
</evidence>
<feature type="compositionally biased region" description="Acidic residues" evidence="4">
    <location>
        <begin position="519"/>
        <end position="529"/>
    </location>
</feature>
<reference evidence="5" key="1">
    <citation type="submission" date="2024-06" db="EMBL/GenBank/DDBJ databases">
        <authorList>
            <person name="Liu X."/>
            <person name="Lenzi L."/>
            <person name="Haldenby T S."/>
            <person name="Uol C."/>
        </authorList>
    </citation>
    <scope>NUCLEOTIDE SEQUENCE</scope>
</reference>
<dbReference type="PANTHER" id="PTHR45639:SF4">
    <property type="entry name" value="HSC70CB, ISOFORM G"/>
    <property type="match status" value="1"/>
</dbReference>
<dbReference type="PRINTS" id="PR00301">
    <property type="entry name" value="HEATSHOCK70"/>
</dbReference>
<dbReference type="FunFam" id="3.90.640.10:FF:000004">
    <property type="entry name" value="Heat shock 70 kDa protein 4"/>
    <property type="match status" value="1"/>
</dbReference>
<comment type="similarity">
    <text evidence="1">Belongs to the heat shock protein 70 family.</text>
</comment>
<dbReference type="AlphaFoldDB" id="A0AAV2TQF7"/>
<dbReference type="GO" id="GO:0005829">
    <property type="term" value="C:cytosol"/>
    <property type="evidence" value="ECO:0007669"/>
    <property type="project" value="TreeGrafter"/>
</dbReference>
<evidence type="ECO:0000313" key="6">
    <source>
        <dbReference type="Proteomes" id="UP001497525"/>
    </source>
</evidence>
<dbReference type="EMBL" id="CAXLJL010000412">
    <property type="protein sequence ID" value="CAL5137617.1"/>
    <property type="molecule type" value="Genomic_DNA"/>
</dbReference>
<dbReference type="InterPro" id="IPR043129">
    <property type="entry name" value="ATPase_NBD"/>
</dbReference>
<evidence type="ECO:0000256" key="3">
    <source>
        <dbReference type="ARBA" id="ARBA00022840"/>
    </source>
</evidence>
<protein>
    <submittedName>
        <fullName evidence="5">Uncharacterized protein</fullName>
    </submittedName>
</protein>
<gene>
    <name evidence="5" type="ORF">CDAUBV1_LOCUS11904</name>
</gene>
<evidence type="ECO:0000256" key="2">
    <source>
        <dbReference type="ARBA" id="ARBA00022741"/>
    </source>
</evidence>
<dbReference type="SUPFAM" id="SSF100920">
    <property type="entry name" value="Heat shock protein 70kD (HSP70), peptide-binding domain"/>
    <property type="match status" value="1"/>
</dbReference>
<dbReference type="SUPFAM" id="SSF53067">
    <property type="entry name" value="Actin-like ATPase domain"/>
    <property type="match status" value="2"/>
</dbReference>
<dbReference type="InterPro" id="IPR029048">
    <property type="entry name" value="HSP70_C_sf"/>
</dbReference>
<dbReference type="FunFam" id="1.20.1270.10:FF:000002">
    <property type="entry name" value="Heat shock 70 kDa protein 4"/>
    <property type="match status" value="1"/>
</dbReference>
<feature type="region of interest" description="Disordered" evidence="4">
    <location>
        <begin position="519"/>
        <end position="591"/>
    </location>
</feature>
<dbReference type="Gene3D" id="3.30.30.30">
    <property type="match status" value="1"/>
</dbReference>
<dbReference type="InterPro" id="IPR018181">
    <property type="entry name" value="Heat_shock_70_CS"/>
</dbReference>
<dbReference type="FunFam" id="3.30.420.40:FF:000171">
    <property type="entry name" value="Heat shock 70 kDa protein 4"/>
    <property type="match status" value="2"/>
</dbReference>
<dbReference type="Pfam" id="PF00012">
    <property type="entry name" value="HSP70"/>
    <property type="match status" value="1"/>
</dbReference>
<feature type="compositionally biased region" description="Basic residues" evidence="4">
    <location>
        <begin position="579"/>
        <end position="591"/>
    </location>
</feature>
<evidence type="ECO:0000313" key="5">
    <source>
        <dbReference type="EMBL" id="CAL5137617.1"/>
    </source>
</evidence>
<comment type="caution">
    <text evidence="5">The sequence shown here is derived from an EMBL/GenBank/DDBJ whole genome shotgun (WGS) entry which is preliminary data.</text>
</comment>
<name>A0AAV2TQF7_CALDB</name>
<keyword evidence="3" id="KW-0067">ATP-binding</keyword>
<dbReference type="GO" id="GO:0005524">
    <property type="term" value="F:ATP binding"/>
    <property type="evidence" value="ECO:0007669"/>
    <property type="project" value="UniProtKB-KW"/>
</dbReference>
<dbReference type="GO" id="GO:0005634">
    <property type="term" value="C:nucleus"/>
    <property type="evidence" value="ECO:0007669"/>
    <property type="project" value="TreeGrafter"/>
</dbReference>
<feature type="compositionally biased region" description="Pro residues" evidence="4">
    <location>
        <begin position="807"/>
        <end position="816"/>
    </location>
</feature>
<dbReference type="SUPFAM" id="SSF100934">
    <property type="entry name" value="Heat shock protein 70kD (HSP70), C-terminal subdomain"/>
    <property type="match status" value="2"/>
</dbReference>
<dbReference type="InterPro" id="IPR029047">
    <property type="entry name" value="HSP70_peptide-bd_sf"/>
</dbReference>
<sequence length="859" mass="95807">MAISVVGFDVGCLTSYIAVAKGGGIETIVNEYSDRQTPTCVAFSGHRRVIGTAARMQHVTNTSNTIFNFLPLVGKKLSDPAVMNERQRLPYRIEEAGDGRVSIRVNYHGGAYDFTPEQVLAMQLSKLKTITESALSSKVVDIVINVPTYYTDAERRAVLDATRISGLNCVKLVNDTTAIGTAYGLYNTDLPAPDQPPKIVCFVSVGYISTQIAICAFNKGKMKVLATASDPCLGGRDFDYVIFQKLSEEFEAKYHMKIVDSPKATVRLLQECEKLKKNMSANTQELPINIDCLLNDRDLCSKMKREDFEVYSEDLLRRFEEVLIRCLKLAKLEPSDVHVVELVGGSSRIPALKRIVASVLKQDGRTTLNADEAVARGCALQAAICSPAYKVKEFSVTEACPYSITLHWDKDDNGDQNMTDAAENDGVTVASKDTSIEVFPLLHPVPCSRRLFFNRCGPFTLEARYTHPEELPNQNLVIGTFKVSNAPRKSGDVSKIRVKVRMNAHGIFSISQAEVAEEYEKEVEMDVPDESVNSPSAKEETPPKDKPMEVETPSNGDASTDGKTNTPGPEGQVPASKTTPKKPATKKVTVRKKAVRYNDLPVDACIMQYSTKQLNDFTEVEGKLFEQDELEHRRSHAKNAVEEYVYEMRGKMQDSLGNFAVPKEAENIMRMLDETEDWLYGEGEDLQRQAYVDRLTQMKSLGDPVELRSFEYHNRPRAVEKFEKSLVHIRKVLDSVAAGEETYNHLTPEQLHKLQTTVDEQEGWLREQLRLQNSKAQTEDPILRCSDIASHHETLESICRPIINTPKPAPPPPPPQTVDTNQNDTDDGKDAKCPNEVDKKGKPARTAQTTEKSENMDVD</sequence>
<dbReference type="GO" id="GO:0140662">
    <property type="term" value="F:ATP-dependent protein folding chaperone"/>
    <property type="evidence" value="ECO:0007669"/>
    <property type="project" value="InterPro"/>
</dbReference>
<dbReference type="Gene3D" id="3.30.420.40">
    <property type="match status" value="2"/>
</dbReference>
<dbReference type="Gene3D" id="2.60.34.10">
    <property type="entry name" value="Substrate Binding Domain Of DNAk, Chain A, domain 1"/>
    <property type="match status" value="1"/>
</dbReference>
<proteinExistence type="inferred from homology"/>
<dbReference type="PROSITE" id="PS01036">
    <property type="entry name" value="HSP70_3"/>
    <property type="match status" value="1"/>
</dbReference>
<dbReference type="PANTHER" id="PTHR45639">
    <property type="entry name" value="HSC70CB, ISOFORM G-RELATED"/>
    <property type="match status" value="1"/>
</dbReference>
<organism evidence="5 6">
    <name type="scientific">Calicophoron daubneyi</name>
    <name type="common">Rumen fluke</name>
    <name type="synonym">Paramphistomum daubneyi</name>
    <dbReference type="NCBI Taxonomy" id="300641"/>
    <lineage>
        <taxon>Eukaryota</taxon>
        <taxon>Metazoa</taxon>
        <taxon>Spiralia</taxon>
        <taxon>Lophotrochozoa</taxon>
        <taxon>Platyhelminthes</taxon>
        <taxon>Trematoda</taxon>
        <taxon>Digenea</taxon>
        <taxon>Plagiorchiida</taxon>
        <taxon>Pronocephalata</taxon>
        <taxon>Paramphistomoidea</taxon>
        <taxon>Paramphistomidae</taxon>
        <taxon>Calicophoron</taxon>
    </lineage>
</organism>
<dbReference type="Proteomes" id="UP001497525">
    <property type="component" value="Unassembled WGS sequence"/>
</dbReference>